<keyword evidence="3" id="KW-1185">Reference proteome</keyword>
<comment type="caution">
    <text evidence="2">The sequence shown here is derived from an EMBL/GenBank/DDBJ whole genome shotgun (WGS) entry which is preliminary data.</text>
</comment>
<feature type="compositionally biased region" description="Basic and acidic residues" evidence="1">
    <location>
        <begin position="335"/>
        <end position="350"/>
    </location>
</feature>
<sequence length="517" mass="57381">MAPAPPWIRTPRVAWLIKPDVGVQLPYVDKSSHWTHFWSCGPGIHSLKSHPFYRISGYYPESDNSHFAIGPLETYSREIWRYCVKKCLDQYHGDKLDFEGPLGQEIVEELCAPQQFEHLAISFHVYTFMRVEEGHTFSNQGEFRARSFLRMIGAISEEHGNFVVMQAVQRLVQNSVRMLVEKRLSESPEYCHRRGRLDWSEIGETGEVNIEDPDIPSDTVLNSPAAHQRGRFRSAWAAELAERTIQDIEDLTLDPGPGNVLHGDANDRSGSNLNNSPGAEPEAMSGAGSPSEPGQEPASVSGAGADGVDEAGASAQDNNTPDSMGTDSGNEGTIDLERPQEPDPEHEVAPRARASARAWNDLRNFQFSQDRRTVDDTRIPFPGIFLSSSLVRYDHSISWSDQTQFFTPTSRPHFTDFRALMPHLDALRDHIGRAYAQAHTGQRNIAVASNIATQTTSVTGSVDAQAIDTQTVDAGTQTDEVPNTASQTQQIAATQAETADQPEEPIPRLQLDDYWTM</sequence>
<evidence type="ECO:0000256" key="1">
    <source>
        <dbReference type="SAM" id="MobiDB-lite"/>
    </source>
</evidence>
<dbReference type="Proteomes" id="UP001313282">
    <property type="component" value="Unassembled WGS sequence"/>
</dbReference>
<gene>
    <name evidence="2" type="ORF">TWF718_007906</name>
</gene>
<feature type="compositionally biased region" description="Polar residues" evidence="1">
    <location>
        <begin position="316"/>
        <end position="331"/>
    </location>
</feature>
<proteinExistence type="predicted"/>
<dbReference type="EMBL" id="JAVHNR010000005">
    <property type="protein sequence ID" value="KAK6342503.1"/>
    <property type="molecule type" value="Genomic_DNA"/>
</dbReference>
<feature type="region of interest" description="Disordered" evidence="1">
    <location>
        <begin position="249"/>
        <end position="355"/>
    </location>
</feature>
<organism evidence="2 3">
    <name type="scientific">Orbilia javanica</name>
    <dbReference type="NCBI Taxonomy" id="47235"/>
    <lineage>
        <taxon>Eukaryota</taxon>
        <taxon>Fungi</taxon>
        <taxon>Dikarya</taxon>
        <taxon>Ascomycota</taxon>
        <taxon>Pezizomycotina</taxon>
        <taxon>Orbiliomycetes</taxon>
        <taxon>Orbiliales</taxon>
        <taxon>Orbiliaceae</taxon>
        <taxon>Orbilia</taxon>
    </lineage>
</organism>
<accession>A0AAN8NTB5</accession>
<dbReference type="AlphaFoldDB" id="A0AAN8NTB5"/>
<name>A0AAN8NTB5_9PEZI</name>
<protein>
    <submittedName>
        <fullName evidence="2">Uncharacterized protein</fullName>
    </submittedName>
</protein>
<evidence type="ECO:0000313" key="2">
    <source>
        <dbReference type="EMBL" id="KAK6342503.1"/>
    </source>
</evidence>
<feature type="compositionally biased region" description="Polar residues" evidence="1">
    <location>
        <begin position="268"/>
        <end position="277"/>
    </location>
</feature>
<reference evidence="2 3" key="1">
    <citation type="submission" date="2019-10" db="EMBL/GenBank/DDBJ databases">
        <authorList>
            <person name="Palmer J.M."/>
        </authorList>
    </citation>
    <scope>NUCLEOTIDE SEQUENCE [LARGE SCALE GENOMIC DNA]</scope>
    <source>
        <strain evidence="2 3">TWF718</strain>
    </source>
</reference>
<evidence type="ECO:0000313" key="3">
    <source>
        <dbReference type="Proteomes" id="UP001313282"/>
    </source>
</evidence>